<feature type="transmembrane region" description="Helical" evidence="2">
    <location>
        <begin position="12"/>
        <end position="34"/>
    </location>
</feature>
<name>A0A2M9Y283_9LEPT</name>
<dbReference type="InterPro" id="IPR013545">
    <property type="entry name" value="T2SS_protein-GspG_C"/>
</dbReference>
<feature type="compositionally biased region" description="Basic and acidic residues" evidence="1">
    <location>
        <begin position="126"/>
        <end position="139"/>
    </location>
</feature>
<protein>
    <submittedName>
        <fullName evidence="4">Prepilin-type N-terminal cleavage/methylation domain-containing protein</fullName>
    </submittedName>
</protein>
<feature type="region of interest" description="Disordered" evidence="1">
    <location>
        <begin position="126"/>
        <end position="153"/>
    </location>
</feature>
<dbReference type="RefSeq" id="WP_100790072.1">
    <property type="nucleotide sequence ID" value="NZ_NPDQ01000003.1"/>
</dbReference>
<evidence type="ECO:0000313" key="5">
    <source>
        <dbReference type="Proteomes" id="UP000297891"/>
    </source>
</evidence>
<dbReference type="EMBL" id="RQFP01000014">
    <property type="protein sequence ID" value="TGK91682.1"/>
    <property type="molecule type" value="Genomic_DNA"/>
</dbReference>
<dbReference type="Proteomes" id="UP000297891">
    <property type="component" value="Unassembled WGS sequence"/>
</dbReference>
<keyword evidence="2" id="KW-0812">Transmembrane</keyword>
<accession>A0A2M9Y283</accession>
<evidence type="ECO:0000313" key="4">
    <source>
        <dbReference type="EMBL" id="TGK91682.1"/>
    </source>
</evidence>
<feature type="domain" description="Type II secretion system protein GspG C-terminal" evidence="3">
    <location>
        <begin position="45"/>
        <end position="140"/>
    </location>
</feature>
<gene>
    <name evidence="4" type="ORF">EHQ30_15885</name>
</gene>
<dbReference type="InterPro" id="IPR045584">
    <property type="entry name" value="Pilin-like"/>
</dbReference>
<organism evidence="4 5">
    <name type="scientific">Leptospira brenneri</name>
    <dbReference type="NCBI Taxonomy" id="2023182"/>
    <lineage>
        <taxon>Bacteria</taxon>
        <taxon>Pseudomonadati</taxon>
        <taxon>Spirochaetota</taxon>
        <taxon>Spirochaetia</taxon>
        <taxon>Leptospirales</taxon>
        <taxon>Leptospiraceae</taxon>
        <taxon>Leptospira</taxon>
    </lineage>
</organism>
<dbReference type="Pfam" id="PF07963">
    <property type="entry name" value="N_methyl"/>
    <property type="match status" value="1"/>
</dbReference>
<proteinExistence type="predicted"/>
<dbReference type="OrthoDB" id="9795612at2"/>
<dbReference type="InterPro" id="IPR012902">
    <property type="entry name" value="N_methyl_site"/>
</dbReference>
<dbReference type="Pfam" id="PF08334">
    <property type="entry name" value="T2SSG"/>
    <property type="match status" value="1"/>
</dbReference>
<evidence type="ECO:0000256" key="1">
    <source>
        <dbReference type="SAM" id="MobiDB-lite"/>
    </source>
</evidence>
<dbReference type="Gene3D" id="3.30.700.10">
    <property type="entry name" value="Glycoprotein, Type 4 Pilin"/>
    <property type="match status" value="1"/>
</dbReference>
<dbReference type="NCBIfam" id="TIGR02532">
    <property type="entry name" value="IV_pilin_GFxxxE"/>
    <property type="match status" value="1"/>
</dbReference>
<dbReference type="PROSITE" id="PS00409">
    <property type="entry name" value="PROKAR_NTER_METHYL"/>
    <property type="match status" value="1"/>
</dbReference>
<keyword evidence="2" id="KW-1133">Transmembrane helix</keyword>
<comment type="caution">
    <text evidence="4">The sequence shown here is derived from an EMBL/GenBank/DDBJ whole genome shotgun (WGS) entry which is preliminary data.</text>
</comment>
<reference evidence="4" key="1">
    <citation type="journal article" date="2019" name="PLoS Negl. Trop. Dis.">
        <title>Revisiting the worldwide diversity of Leptospira species in the environment.</title>
        <authorList>
            <person name="Vincent A.T."/>
            <person name="Schiettekatte O."/>
            <person name="Bourhy P."/>
            <person name="Veyrier F.J."/>
            <person name="Picardeau M."/>
        </authorList>
    </citation>
    <scope>NUCLEOTIDE SEQUENCE [LARGE SCALE GENOMIC DNA]</scope>
    <source>
        <strain evidence="4">201800277</strain>
    </source>
</reference>
<evidence type="ECO:0000256" key="2">
    <source>
        <dbReference type="SAM" id="Phobius"/>
    </source>
</evidence>
<keyword evidence="2" id="KW-0472">Membrane</keyword>
<dbReference type="SUPFAM" id="SSF54523">
    <property type="entry name" value="Pili subunits"/>
    <property type="match status" value="1"/>
</dbReference>
<evidence type="ECO:0000259" key="3">
    <source>
        <dbReference type="Pfam" id="PF08334"/>
    </source>
</evidence>
<dbReference type="AlphaFoldDB" id="A0A2M9Y283"/>
<sequence length="153" mass="17276">MKTKGKQRKIREGLTLIEITVVMLILGSLMAILYSSIGNRGEGEKKLKLKNDSAVLKTALERYLEVYDKYPSEEQGLQALIEKPDDDKIGDDYEPIVREKAVLKDPWKTPYVLKFEGSVPQILTLGEDKKEGGEGKNKDFNILSPDDYPAAFR</sequence>
<keyword evidence="5" id="KW-1185">Reference proteome</keyword>